<dbReference type="SUPFAM" id="SSF81336">
    <property type="entry name" value="F1F0 ATP synthase subunit A"/>
    <property type="match status" value="1"/>
</dbReference>
<evidence type="ECO:0000256" key="9">
    <source>
        <dbReference type="ARBA" id="ARBA00023136"/>
    </source>
</evidence>
<feature type="transmembrane region" description="Helical" evidence="11">
    <location>
        <begin position="356"/>
        <end position="388"/>
    </location>
</feature>
<proteinExistence type="inferred from homology"/>
<evidence type="ECO:0000256" key="3">
    <source>
        <dbReference type="ARBA" id="ARBA00022448"/>
    </source>
</evidence>
<accession>A0A1M5DV50</accession>
<gene>
    <name evidence="11" type="primary">atpB</name>
    <name evidence="13" type="ORF">SAMN05444483_102121</name>
</gene>
<sequence>MLKFSLGCFQIKIKSLPLQPNLEPIILSRTGTMTAHKSLKIIVTLTLTLALFPFKTFAIADTVEESKDEFNPTEMIMHHIGDSHGWHFFGEGEDSFTLPLPVILYTENGLVSFMSSAFHHDTEGKHVVEKDGMRFVNYHEDIYRLNAGAETVEFDEEHTPLNASKPWDFSITKNVAAMFLTVILMLIFFFGLATHHKKSEKAPAGFNNILETLVLFVRDEIARPQIGEKKYMKFMPFLLTVFFFIWITNLLGLLPGAANVTGNIAVTVSLGLFTLALILLNGNKDFWKHTLWMPGIPTFVKPILAVVELLGLMIKPIALMIRLFANITAGHIIILSLLALIFILESHGVAGISVPFALFITVLELLVAFLQAFIFTMLSALFIGAAVAEHEHH</sequence>
<evidence type="ECO:0000256" key="6">
    <source>
        <dbReference type="ARBA" id="ARBA00022781"/>
    </source>
</evidence>
<dbReference type="AlphaFoldDB" id="A0A1M5DV50"/>
<feature type="transmembrane region" description="Helical" evidence="11">
    <location>
        <begin position="175"/>
        <end position="193"/>
    </location>
</feature>
<reference evidence="14" key="1">
    <citation type="submission" date="2016-11" db="EMBL/GenBank/DDBJ databases">
        <authorList>
            <person name="Varghese N."/>
            <person name="Submissions S."/>
        </authorList>
    </citation>
    <scope>NUCLEOTIDE SEQUENCE [LARGE SCALE GENOMIC DNA]</scope>
    <source>
        <strain evidence="14">DSM 24579</strain>
    </source>
</reference>
<evidence type="ECO:0000256" key="2">
    <source>
        <dbReference type="ARBA" id="ARBA00006810"/>
    </source>
</evidence>
<dbReference type="InterPro" id="IPR035908">
    <property type="entry name" value="F0_ATP_A_sf"/>
</dbReference>
<evidence type="ECO:0000256" key="1">
    <source>
        <dbReference type="ARBA" id="ARBA00004141"/>
    </source>
</evidence>
<dbReference type="EMBL" id="FQVT01000002">
    <property type="protein sequence ID" value="SHF70692.1"/>
    <property type="molecule type" value="Genomic_DNA"/>
</dbReference>
<feature type="transmembrane region" description="Helical" evidence="11">
    <location>
        <begin position="320"/>
        <end position="344"/>
    </location>
</feature>
<keyword evidence="6 11" id="KW-0375">Hydrogen ion transport</keyword>
<name>A0A1M5DV50_SALEC</name>
<dbReference type="NCBIfam" id="TIGR01131">
    <property type="entry name" value="ATP_synt_6_or_A"/>
    <property type="match status" value="1"/>
</dbReference>
<dbReference type="InterPro" id="IPR000568">
    <property type="entry name" value="ATP_synth_F0_asu"/>
</dbReference>
<evidence type="ECO:0000256" key="8">
    <source>
        <dbReference type="ARBA" id="ARBA00023065"/>
    </source>
</evidence>
<evidence type="ECO:0000313" key="14">
    <source>
        <dbReference type="Proteomes" id="UP000183945"/>
    </source>
</evidence>
<evidence type="ECO:0000256" key="5">
    <source>
        <dbReference type="ARBA" id="ARBA00022692"/>
    </source>
</evidence>
<keyword evidence="10 11" id="KW-0066">ATP synthesis</keyword>
<dbReference type="PANTHER" id="PTHR11410">
    <property type="entry name" value="ATP SYNTHASE SUBUNIT A"/>
    <property type="match status" value="1"/>
</dbReference>
<dbReference type="GO" id="GO:0005886">
    <property type="term" value="C:plasma membrane"/>
    <property type="evidence" value="ECO:0007669"/>
    <property type="project" value="UniProtKB-SubCell"/>
</dbReference>
<feature type="transmembrane region" description="Helical" evidence="11">
    <location>
        <begin position="39"/>
        <end position="60"/>
    </location>
</feature>
<evidence type="ECO:0000256" key="7">
    <source>
        <dbReference type="ARBA" id="ARBA00022989"/>
    </source>
</evidence>
<dbReference type="Pfam" id="PF00119">
    <property type="entry name" value="ATP-synt_A"/>
    <property type="match status" value="1"/>
</dbReference>
<dbReference type="PRINTS" id="PR00123">
    <property type="entry name" value="ATPASEA"/>
</dbReference>
<feature type="transmembrane region" description="Helical" evidence="11">
    <location>
        <begin position="234"/>
        <end position="254"/>
    </location>
</feature>
<dbReference type="Gene3D" id="1.20.120.220">
    <property type="entry name" value="ATP synthase, F0 complex, subunit A"/>
    <property type="match status" value="1"/>
</dbReference>
<organism evidence="13 14">
    <name type="scientific">Salegentibacter echinorum</name>
    <dbReference type="NCBI Taxonomy" id="1073325"/>
    <lineage>
        <taxon>Bacteria</taxon>
        <taxon>Pseudomonadati</taxon>
        <taxon>Bacteroidota</taxon>
        <taxon>Flavobacteriia</taxon>
        <taxon>Flavobacteriales</taxon>
        <taxon>Flavobacteriaceae</taxon>
        <taxon>Salegentibacter</taxon>
    </lineage>
</organism>
<comment type="similarity">
    <text evidence="2 11 12">Belongs to the ATPase A chain family.</text>
</comment>
<protein>
    <recommendedName>
        <fullName evidence="11 12">ATP synthase subunit a</fullName>
    </recommendedName>
    <alternativeName>
        <fullName evidence="11">ATP synthase F0 sector subunit a</fullName>
    </alternativeName>
    <alternativeName>
        <fullName evidence="11">F-ATPase subunit 6</fullName>
    </alternativeName>
</protein>
<dbReference type="PANTHER" id="PTHR11410:SF0">
    <property type="entry name" value="ATP SYNTHASE SUBUNIT A"/>
    <property type="match status" value="1"/>
</dbReference>
<dbReference type="InterPro" id="IPR045083">
    <property type="entry name" value="ATP_synth_F0_asu_bact/mt"/>
</dbReference>
<keyword evidence="7 11" id="KW-1133">Transmembrane helix</keyword>
<keyword evidence="3 11" id="KW-0813">Transport</keyword>
<feature type="transmembrane region" description="Helical" evidence="11">
    <location>
        <begin position="260"/>
        <end position="280"/>
    </location>
</feature>
<dbReference type="Proteomes" id="UP000183945">
    <property type="component" value="Unassembled WGS sequence"/>
</dbReference>
<comment type="function">
    <text evidence="11 12">Key component of the proton channel; it plays a direct role in the translocation of protons across the membrane.</text>
</comment>
<keyword evidence="14" id="KW-1185">Reference proteome</keyword>
<keyword evidence="11" id="KW-1003">Cell membrane</keyword>
<comment type="subcellular location">
    <subcellularLocation>
        <location evidence="11 12">Cell membrane</location>
        <topology evidence="11 12">Multi-pass membrane protein</topology>
    </subcellularLocation>
    <subcellularLocation>
        <location evidence="1">Membrane</location>
        <topology evidence="1">Multi-pass membrane protein</topology>
    </subcellularLocation>
</comment>
<evidence type="ECO:0000256" key="11">
    <source>
        <dbReference type="HAMAP-Rule" id="MF_01393"/>
    </source>
</evidence>
<evidence type="ECO:0000256" key="10">
    <source>
        <dbReference type="ARBA" id="ARBA00023310"/>
    </source>
</evidence>
<evidence type="ECO:0000256" key="4">
    <source>
        <dbReference type="ARBA" id="ARBA00022547"/>
    </source>
</evidence>
<keyword evidence="4 11" id="KW-0138">CF(0)</keyword>
<keyword evidence="9 11" id="KW-0472">Membrane</keyword>
<dbReference type="STRING" id="1073325.SAMN05444483_102121"/>
<keyword evidence="8 11" id="KW-0406">Ion transport</keyword>
<dbReference type="HAMAP" id="MF_01393">
    <property type="entry name" value="ATP_synth_a_bact"/>
    <property type="match status" value="1"/>
</dbReference>
<evidence type="ECO:0000313" key="13">
    <source>
        <dbReference type="EMBL" id="SHF70692.1"/>
    </source>
</evidence>
<dbReference type="CDD" id="cd00310">
    <property type="entry name" value="ATP-synt_Fo_a_6"/>
    <property type="match status" value="1"/>
</dbReference>
<dbReference type="GO" id="GO:0046933">
    <property type="term" value="F:proton-transporting ATP synthase activity, rotational mechanism"/>
    <property type="evidence" value="ECO:0007669"/>
    <property type="project" value="UniProtKB-UniRule"/>
</dbReference>
<keyword evidence="5 11" id="KW-0812">Transmembrane</keyword>
<evidence type="ECO:0000256" key="12">
    <source>
        <dbReference type="RuleBase" id="RU000483"/>
    </source>
</evidence>
<dbReference type="GO" id="GO:0045259">
    <property type="term" value="C:proton-transporting ATP synthase complex"/>
    <property type="evidence" value="ECO:0007669"/>
    <property type="project" value="UniProtKB-KW"/>
</dbReference>